<sequence>MNRASESEVVIRRLYQITNDYQKGFDVQIVQLLEMGLQRFELDIGILSKVEGDNYTVKYCVTPEDVPLQQGDSFDYRATYCEITCQARGPISIEHCGKHDVYAAHPAYKAFALESYIGIPIYVDNEIYGTLNFSSPTPYYRKFREIDIDVMKLMASWIEVELVRRAQELRLKQLNEKLEYQALYDPLTRLPNRRCLFKKLNAEVEKLRAGEGVGSIAVIDIDHFKKVNDNYGHQIGDDVLKKIANVLRENTDEGGIAARFGGEEFIVCYPQSTPEYAERRITQLLQSVKTITLDREPITISAGVCHFQLAGEGDQLNRMSTLDNLIKVADECLYLAKENGRDQFVARPYIMTSQKVCTS</sequence>
<dbReference type="GO" id="GO:0043709">
    <property type="term" value="P:cell adhesion involved in single-species biofilm formation"/>
    <property type="evidence" value="ECO:0007669"/>
    <property type="project" value="TreeGrafter"/>
</dbReference>
<comment type="catalytic activity">
    <reaction evidence="3">
        <text>2 GTP = 3',3'-c-di-GMP + 2 diphosphate</text>
        <dbReference type="Rhea" id="RHEA:24898"/>
        <dbReference type="ChEBI" id="CHEBI:33019"/>
        <dbReference type="ChEBI" id="CHEBI:37565"/>
        <dbReference type="ChEBI" id="CHEBI:58805"/>
        <dbReference type="EC" id="2.7.7.65"/>
    </reaction>
</comment>
<proteinExistence type="predicted"/>
<organism evidence="5 6">
    <name type="scientific">Vibrio fortis</name>
    <dbReference type="NCBI Taxonomy" id="212667"/>
    <lineage>
        <taxon>Bacteria</taxon>
        <taxon>Pseudomonadati</taxon>
        <taxon>Pseudomonadota</taxon>
        <taxon>Gammaproteobacteria</taxon>
        <taxon>Vibrionales</taxon>
        <taxon>Vibrionaceae</taxon>
        <taxon>Vibrio</taxon>
    </lineage>
</organism>
<feature type="domain" description="GGDEF" evidence="4">
    <location>
        <begin position="212"/>
        <end position="349"/>
    </location>
</feature>
<evidence type="ECO:0000259" key="4">
    <source>
        <dbReference type="PROSITE" id="PS50887"/>
    </source>
</evidence>
<evidence type="ECO:0000313" key="6">
    <source>
        <dbReference type="Proteomes" id="UP000027219"/>
    </source>
</evidence>
<dbReference type="EC" id="2.7.7.65" evidence="2"/>
<dbReference type="Pfam" id="PF01590">
    <property type="entry name" value="GAF"/>
    <property type="match status" value="1"/>
</dbReference>
<dbReference type="InterPro" id="IPR050469">
    <property type="entry name" value="Diguanylate_Cyclase"/>
</dbReference>
<gene>
    <name evidence="5" type="ORF">VFDL14_04050</name>
</gene>
<dbReference type="STRING" id="212667.VFDL14_04050"/>
<dbReference type="PROSITE" id="PS50887">
    <property type="entry name" value="GGDEF"/>
    <property type="match status" value="1"/>
</dbReference>
<dbReference type="InterPro" id="IPR029787">
    <property type="entry name" value="Nucleotide_cyclase"/>
</dbReference>
<reference evidence="5 6" key="1">
    <citation type="submission" date="2014-02" db="EMBL/GenBank/DDBJ databases">
        <title>Vibrio fortis Dalian14 Genome Sequencing.</title>
        <authorList>
            <person name="Wang Y."/>
            <person name="Song L."/>
            <person name="Liu G."/>
            <person name="Ding J."/>
        </authorList>
    </citation>
    <scope>NUCLEOTIDE SEQUENCE [LARGE SCALE GENOMIC DNA]</scope>
    <source>
        <strain evidence="5 6">Dalian14</strain>
    </source>
</reference>
<dbReference type="Proteomes" id="UP000027219">
    <property type="component" value="Unassembled WGS sequence"/>
</dbReference>
<evidence type="ECO:0000256" key="1">
    <source>
        <dbReference type="ARBA" id="ARBA00001946"/>
    </source>
</evidence>
<dbReference type="PANTHER" id="PTHR45138">
    <property type="entry name" value="REGULATORY COMPONENTS OF SENSORY TRANSDUCTION SYSTEM"/>
    <property type="match status" value="1"/>
</dbReference>
<dbReference type="Pfam" id="PF00990">
    <property type="entry name" value="GGDEF"/>
    <property type="match status" value="1"/>
</dbReference>
<comment type="cofactor">
    <cofactor evidence="1">
        <name>Mg(2+)</name>
        <dbReference type="ChEBI" id="CHEBI:18420"/>
    </cofactor>
</comment>
<name>A0A066UVF7_9VIBR</name>
<dbReference type="SUPFAM" id="SSF55073">
    <property type="entry name" value="Nucleotide cyclase"/>
    <property type="match status" value="1"/>
</dbReference>
<dbReference type="CDD" id="cd01949">
    <property type="entry name" value="GGDEF"/>
    <property type="match status" value="1"/>
</dbReference>
<dbReference type="InterPro" id="IPR003018">
    <property type="entry name" value="GAF"/>
</dbReference>
<evidence type="ECO:0000313" key="5">
    <source>
        <dbReference type="EMBL" id="KDN29922.1"/>
    </source>
</evidence>
<dbReference type="InterPro" id="IPR029016">
    <property type="entry name" value="GAF-like_dom_sf"/>
</dbReference>
<dbReference type="OrthoDB" id="5800589at2"/>
<dbReference type="AlphaFoldDB" id="A0A066UVF7"/>
<evidence type="ECO:0000256" key="3">
    <source>
        <dbReference type="ARBA" id="ARBA00034247"/>
    </source>
</evidence>
<dbReference type="GO" id="GO:0005886">
    <property type="term" value="C:plasma membrane"/>
    <property type="evidence" value="ECO:0007669"/>
    <property type="project" value="TreeGrafter"/>
</dbReference>
<dbReference type="InterPro" id="IPR000160">
    <property type="entry name" value="GGDEF_dom"/>
</dbReference>
<protein>
    <recommendedName>
        <fullName evidence="2">diguanylate cyclase</fullName>
        <ecNumber evidence="2">2.7.7.65</ecNumber>
    </recommendedName>
</protein>
<comment type="caution">
    <text evidence="5">The sequence shown here is derived from an EMBL/GenBank/DDBJ whole genome shotgun (WGS) entry which is preliminary data.</text>
</comment>
<dbReference type="PANTHER" id="PTHR45138:SF9">
    <property type="entry name" value="DIGUANYLATE CYCLASE DGCM-RELATED"/>
    <property type="match status" value="1"/>
</dbReference>
<accession>A0A066UVF7</accession>
<dbReference type="SMART" id="SM00267">
    <property type="entry name" value="GGDEF"/>
    <property type="match status" value="1"/>
</dbReference>
<dbReference type="GO" id="GO:1902201">
    <property type="term" value="P:negative regulation of bacterial-type flagellum-dependent cell motility"/>
    <property type="evidence" value="ECO:0007669"/>
    <property type="project" value="TreeGrafter"/>
</dbReference>
<dbReference type="EMBL" id="JFFR01000002">
    <property type="protein sequence ID" value="KDN29922.1"/>
    <property type="molecule type" value="Genomic_DNA"/>
</dbReference>
<dbReference type="NCBIfam" id="TIGR00254">
    <property type="entry name" value="GGDEF"/>
    <property type="match status" value="1"/>
</dbReference>
<dbReference type="Gene3D" id="3.30.450.40">
    <property type="match status" value="1"/>
</dbReference>
<dbReference type="FunFam" id="3.30.70.270:FF:000001">
    <property type="entry name" value="Diguanylate cyclase domain protein"/>
    <property type="match status" value="1"/>
</dbReference>
<dbReference type="InterPro" id="IPR043128">
    <property type="entry name" value="Rev_trsase/Diguanyl_cyclase"/>
</dbReference>
<dbReference type="SUPFAM" id="SSF55781">
    <property type="entry name" value="GAF domain-like"/>
    <property type="match status" value="1"/>
</dbReference>
<dbReference type="GO" id="GO:0052621">
    <property type="term" value="F:diguanylate cyclase activity"/>
    <property type="evidence" value="ECO:0007669"/>
    <property type="project" value="UniProtKB-EC"/>
</dbReference>
<dbReference type="Gene3D" id="3.30.70.270">
    <property type="match status" value="1"/>
</dbReference>
<keyword evidence="6" id="KW-1185">Reference proteome</keyword>
<dbReference type="RefSeq" id="WP_032548876.1">
    <property type="nucleotide sequence ID" value="NZ_JFFR01000002.1"/>
</dbReference>
<evidence type="ECO:0000256" key="2">
    <source>
        <dbReference type="ARBA" id="ARBA00012528"/>
    </source>
</evidence>